<comment type="caution">
    <text evidence="1">The sequence shown here is derived from an EMBL/GenBank/DDBJ whole genome shotgun (WGS) entry which is preliminary data.</text>
</comment>
<dbReference type="EMBL" id="JANPWB010000015">
    <property type="protein sequence ID" value="KAJ1090839.1"/>
    <property type="molecule type" value="Genomic_DNA"/>
</dbReference>
<sequence length="110" mass="13033">MRNPRDAVYLETLEEIIAYGGSGGCSWEAYVKKPLENVRMKDLWVDPGRVTKDTMDLIKDRYLKLIMMRVHQELRPDSIMSYYFNNIYDPAPQAYLDMLYPELKQTLYTK</sequence>
<protein>
    <submittedName>
        <fullName evidence="1">Uncharacterized protein</fullName>
    </submittedName>
</protein>
<keyword evidence="2" id="KW-1185">Reference proteome</keyword>
<dbReference type="AlphaFoldDB" id="A0AAV7LK06"/>
<organism evidence="1 2">
    <name type="scientific">Pleurodeles waltl</name>
    <name type="common">Iberian ribbed newt</name>
    <dbReference type="NCBI Taxonomy" id="8319"/>
    <lineage>
        <taxon>Eukaryota</taxon>
        <taxon>Metazoa</taxon>
        <taxon>Chordata</taxon>
        <taxon>Craniata</taxon>
        <taxon>Vertebrata</taxon>
        <taxon>Euteleostomi</taxon>
        <taxon>Amphibia</taxon>
        <taxon>Batrachia</taxon>
        <taxon>Caudata</taxon>
        <taxon>Salamandroidea</taxon>
        <taxon>Salamandridae</taxon>
        <taxon>Pleurodelinae</taxon>
        <taxon>Pleurodeles</taxon>
    </lineage>
</organism>
<gene>
    <name evidence="1" type="ORF">NDU88_003967</name>
</gene>
<reference evidence="1" key="1">
    <citation type="journal article" date="2022" name="bioRxiv">
        <title>Sequencing and chromosome-scale assembly of the giantPleurodeles waltlgenome.</title>
        <authorList>
            <person name="Brown T."/>
            <person name="Elewa A."/>
            <person name="Iarovenko S."/>
            <person name="Subramanian E."/>
            <person name="Araus A.J."/>
            <person name="Petzold A."/>
            <person name="Susuki M."/>
            <person name="Suzuki K.-i.T."/>
            <person name="Hayashi T."/>
            <person name="Toyoda A."/>
            <person name="Oliveira C."/>
            <person name="Osipova E."/>
            <person name="Leigh N.D."/>
            <person name="Simon A."/>
            <person name="Yun M.H."/>
        </authorList>
    </citation>
    <scope>NUCLEOTIDE SEQUENCE</scope>
    <source>
        <strain evidence="1">20211129_DDA</strain>
        <tissue evidence="1">Liver</tissue>
    </source>
</reference>
<dbReference type="Proteomes" id="UP001066276">
    <property type="component" value="Chromosome 11"/>
</dbReference>
<accession>A0AAV7LK06</accession>
<name>A0AAV7LK06_PLEWA</name>
<proteinExistence type="predicted"/>
<evidence type="ECO:0000313" key="1">
    <source>
        <dbReference type="EMBL" id="KAJ1090839.1"/>
    </source>
</evidence>
<evidence type="ECO:0000313" key="2">
    <source>
        <dbReference type="Proteomes" id="UP001066276"/>
    </source>
</evidence>